<dbReference type="STRING" id="1423735.FC15_GL000942"/>
<dbReference type="PATRIC" id="fig|1423735.3.peg.980"/>
<name>A0A0R1WI59_9LACO</name>
<feature type="transmembrane region" description="Helical" evidence="1">
    <location>
        <begin position="62"/>
        <end position="80"/>
    </location>
</feature>
<keyword evidence="1" id="KW-0472">Membrane</keyword>
<proteinExistence type="predicted"/>
<protein>
    <submittedName>
        <fullName evidence="2">Uncharacterized protein</fullName>
    </submittedName>
</protein>
<gene>
    <name evidence="2" type="ORF">FC15_GL000942</name>
</gene>
<keyword evidence="3" id="KW-1185">Reference proteome</keyword>
<evidence type="ECO:0000256" key="1">
    <source>
        <dbReference type="SAM" id="Phobius"/>
    </source>
</evidence>
<evidence type="ECO:0000313" key="3">
    <source>
        <dbReference type="Proteomes" id="UP000051315"/>
    </source>
</evidence>
<feature type="transmembrane region" description="Helical" evidence="1">
    <location>
        <begin position="515"/>
        <end position="535"/>
    </location>
</feature>
<dbReference type="Proteomes" id="UP000051315">
    <property type="component" value="Unassembled WGS sequence"/>
</dbReference>
<feature type="transmembrane region" description="Helical" evidence="1">
    <location>
        <begin position="366"/>
        <end position="383"/>
    </location>
</feature>
<feature type="transmembrane region" description="Helical" evidence="1">
    <location>
        <begin position="454"/>
        <end position="477"/>
    </location>
</feature>
<comment type="caution">
    <text evidence="2">The sequence shown here is derived from an EMBL/GenBank/DDBJ whole genome shotgun (WGS) entry which is preliminary data.</text>
</comment>
<accession>A0A0R1WI59</accession>
<feature type="transmembrane region" description="Helical" evidence="1">
    <location>
        <begin position="145"/>
        <end position="171"/>
    </location>
</feature>
<feature type="transmembrane region" description="Helical" evidence="1">
    <location>
        <begin position="489"/>
        <end position="509"/>
    </location>
</feature>
<keyword evidence="1" id="KW-0812">Transmembrane</keyword>
<keyword evidence="1" id="KW-1133">Transmembrane helix</keyword>
<reference evidence="2 3" key="1">
    <citation type="journal article" date="2015" name="Genome Announc.">
        <title>Expanding the biotechnology potential of lactobacilli through comparative genomics of 213 strains and associated genera.</title>
        <authorList>
            <person name="Sun Z."/>
            <person name="Harris H.M."/>
            <person name="McCann A."/>
            <person name="Guo C."/>
            <person name="Argimon S."/>
            <person name="Zhang W."/>
            <person name="Yang X."/>
            <person name="Jeffery I.B."/>
            <person name="Cooney J.C."/>
            <person name="Kagawa T.F."/>
            <person name="Liu W."/>
            <person name="Song Y."/>
            <person name="Salvetti E."/>
            <person name="Wrobel A."/>
            <person name="Rasinkangas P."/>
            <person name="Parkhill J."/>
            <person name="Rea M.C."/>
            <person name="O'Sullivan O."/>
            <person name="Ritari J."/>
            <person name="Douillard F.P."/>
            <person name="Paul Ross R."/>
            <person name="Yang R."/>
            <person name="Briner A.E."/>
            <person name="Felis G.E."/>
            <person name="de Vos W.M."/>
            <person name="Barrangou R."/>
            <person name="Klaenhammer T.R."/>
            <person name="Caufield P.W."/>
            <person name="Cui Y."/>
            <person name="Zhang H."/>
            <person name="O'Toole P.W."/>
        </authorList>
    </citation>
    <scope>NUCLEOTIDE SEQUENCE [LARGE SCALE GENOMIC DNA]</scope>
    <source>
        <strain evidence="2 3">DSM 17758</strain>
    </source>
</reference>
<organism evidence="2 3">
    <name type="scientific">Lapidilactobacillus concavus DSM 17758</name>
    <dbReference type="NCBI Taxonomy" id="1423735"/>
    <lineage>
        <taxon>Bacteria</taxon>
        <taxon>Bacillati</taxon>
        <taxon>Bacillota</taxon>
        <taxon>Bacilli</taxon>
        <taxon>Lactobacillales</taxon>
        <taxon>Lactobacillaceae</taxon>
        <taxon>Lapidilactobacillus</taxon>
    </lineage>
</organism>
<feature type="transmembrane region" description="Helical" evidence="1">
    <location>
        <begin position="421"/>
        <end position="442"/>
    </location>
</feature>
<dbReference type="OrthoDB" id="1710898at2"/>
<dbReference type="EMBL" id="AZFX01000003">
    <property type="protein sequence ID" value="KRM13772.1"/>
    <property type="molecule type" value="Genomic_DNA"/>
</dbReference>
<feature type="transmembrane region" description="Helical" evidence="1">
    <location>
        <begin position="100"/>
        <end position="124"/>
    </location>
</feature>
<feature type="transmembrane region" description="Helical" evidence="1">
    <location>
        <begin position="214"/>
        <end position="230"/>
    </location>
</feature>
<dbReference type="AlphaFoldDB" id="A0A0R1WI59"/>
<dbReference type="RefSeq" id="WP_057822927.1">
    <property type="nucleotide sequence ID" value="NZ_AZFX01000003.1"/>
</dbReference>
<sequence>MKISVVLRDYIFVQKIARVKKLNGIYDFLQKLPLIGKHLPNRFYNAIALKTVWNGVLLGLQLIWRPFSAALTLGICYLGATLLDNGLFNHSASLFSKNTATLDLTIGFWFILSPVLAHGLTSLFRSIDKQSSETMTAFRLDRFSFFAGQSYLDLALTMVSYLPSFILLAIFTPVSSTLLWNSYGALLALSLAGEGRERLVAQKYHGHNQSYLELLWFVPLVILMIAFLIFQDYQQAPLLLGTYPVTGLMVLLILGYFGVRKHTSNTTYITYLIESDQPETTGVENEKDNKYLAEGLTLQKELKLAPDQPSMTALNGNQSINQLLFKRYRPVLRKGFLIRLELISIIGIGLTIAEALGVVHTTSADFIKTIPALFFLMYLASYGKNIVQMCFVNCDRAMLYYPFYRESHVIRAGLFYRFGQVLRYNGAISGLTWLMLVLVMRVSNSGLSWPILRLLALVLVSLTLLFSFHELFVYYLLQPFTGDMHVVNPIYKVVSGILYWISYLNLRIATGTYRYALILALVAFAYVVIGAVIISRRAPQTFRIKSNS</sequence>
<feature type="transmembrane region" description="Helical" evidence="1">
    <location>
        <begin position="336"/>
        <end position="360"/>
    </location>
</feature>
<feature type="transmembrane region" description="Helical" evidence="1">
    <location>
        <begin position="236"/>
        <end position="259"/>
    </location>
</feature>
<evidence type="ECO:0000313" key="2">
    <source>
        <dbReference type="EMBL" id="KRM13772.1"/>
    </source>
</evidence>
<feature type="transmembrane region" description="Helical" evidence="1">
    <location>
        <begin position="177"/>
        <end position="193"/>
    </location>
</feature>